<dbReference type="Proteomes" id="UP000010931">
    <property type="component" value="Unassembled WGS sequence"/>
</dbReference>
<keyword evidence="2" id="KW-1185">Reference proteome</keyword>
<gene>
    <name evidence="1" type="ORF">STRTUCAR8_06440</name>
</gene>
<dbReference type="STRING" id="85558.T45_02309"/>
<accession>L7ETL2</accession>
<protein>
    <submittedName>
        <fullName evidence="1">Uncharacterized protein</fullName>
    </submittedName>
</protein>
<dbReference type="GeneID" id="97400547"/>
<organism evidence="1 2">
    <name type="scientific">Streptomyces turgidiscabies (strain Car8)</name>
    <dbReference type="NCBI Taxonomy" id="698760"/>
    <lineage>
        <taxon>Bacteria</taxon>
        <taxon>Bacillati</taxon>
        <taxon>Actinomycetota</taxon>
        <taxon>Actinomycetes</taxon>
        <taxon>Kitasatosporales</taxon>
        <taxon>Streptomycetaceae</taxon>
        <taxon>Streptomyces</taxon>
    </lineage>
</organism>
<dbReference type="AlphaFoldDB" id="L7ETL2"/>
<proteinExistence type="predicted"/>
<name>L7ETL2_STRT8</name>
<dbReference type="PATRIC" id="fig|698760.3.peg.9253"/>
<comment type="caution">
    <text evidence="1">The sequence shown here is derived from an EMBL/GenBank/DDBJ whole genome shotgun (WGS) entry which is preliminary data.</text>
</comment>
<evidence type="ECO:0000313" key="2">
    <source>
        <dbReference type="Proteomes" id="UP000010931"/>
    </source>
</evidence>
<sequence length="69" mass="7407">MPATIEAPRSATEAAHLLAKTGAHVHLVSDGHSTCVRATCGPKPVLIPAAVREHARLYRIALGFEIRRI</sequence>
<evidence type="ECO:0000313" key="1">
    <source>
        <dbReference type="EMBL" id="ELP61735.1"/>
    </source>
</evidence>
<dbReference type="RefSeq" id="WP_006383325.1">
    <property type="nucleotide sequence ID" value="NZ_AEJB01000655.1"/>
</dbReference>
<dbReference type="EMBL" id="AEJB01000655">
    <property type="protein sequence ID" value="ELP61735.1"/>
    <property type="molecule type" value="Genomic_DNA"/>
</dbReference>
<reference evidence="1 2" key="1">
    <citation type="journal article" date="2011" name="Plasmid">
        <title>Streptomyces turgidiscabies Car8 contains a modular pathogenicity island that shares virulence genes with other actinobacterial plant pathogens.</title>
        <authorList>
            <person name="Huguet-Tapia J.C."/>
            <person name="Badger J.H."/>
            <person name="Loria R."/>
            <person name="Pettis G.S."/>
        </authorList>
    </citation>
    <scope>NUCLEOTIDE SEQUENCE [LARGE SCALE GENOMIC DNA]</scope>
    <source>
        <strain evidence="1 2">Car8</strain>
    </source>
</reference>